<feature type="non-terminal residue" evidence="1">
    <location>
        <position position="1"/>
    </location>
</feature>
<dbReference type="AlphaFoldDB" id="J9DMC0"/>
<protein>
    <submittedName>
        <fullName evidence="1">Uncharacterized protein</fullName>
    </submittedName>
</protein>
<dbReference type="EMBL" id="ADBV01020606">
    <property type="protein sequence ID" value="EJW70773.1"/>
    <property type="molecule type" value="Genomic_DNA"/>
</dbReference>
<evidence type="ECO:0000313" key="1">
    <source>
        <dbReference type="EMBL" id="EJW70773.1"/>
    </source>
</evidence>
<evidence type="ECO:0000313" key="2">
    <source>
        <dbReference type="Proteomes" id="UP000004810"/>
    </source>
</evidence>
<name>J9DMC0_WUCBA</name>
<feature type="non-terminal residue" evidence="1">
    <location>
        <position position="65"/>
    </location>
</feature>
<sequence length="65" mass="7697">DDWLNAHIKKVKAVEDAKELYSELENDQKIEERIQKALKNLTVERKRKLLNDEDIEGKDDDETDD</sequence>
<dbReference type="Proteomes" id="UP000004810">
    <property type="component" value="Unassembled WGS sequence"/>
</dbReference>
<accession>J9DMC0</accession>
<gene>
    <name evidence="1" type="ORF">WUBG_18319</name>
</gene>
<comment type="caution">
    <text evidence="1">The sequence shown here is derived from an EMBL/GenBank/DDBJ whole genome shotgun (WGS) entry which is preliminary data.</text>
</comment>
<reference evidence="2" key="1">
    <citation type="submission" date="2012-08" db="EMBL/GenBank/DDBJ databases">
        <title>The Genome Sequence of Wuchereria bancrofti.</title>
        <authorList>
            <person name="Nutman T.B."/>
            <person name="Fink D.L."/>
            <person name="Russ C."/>
            <person name="Young S."/>
            <person name="Zeng Q."/>
            <person name="Koehrsen M."/>
            <person name="Alvarado L."/>
            <person name="Berlin A."/>
            <person name="Chapman S.B."/>
            <person name="Chen Z."/>
            <person name="Freedman E."/>
            <person name="Gellesch M."/>
            <person name="Goldberg J."/>
            <person name="Griggs A."/>
            <person name="Gujja S."/>
            <person name="Heilman E.R."/>
            <person name="Heiman D."/>
            <person name="Hepburn T."/>
            <person name="Howarth C."/>
            <person name="Jen D."/>
            <person name="Larson L."/>
            <person name="Lewis B."/>
            <person name="Mehta T."/>
            <person name="Park D."/>
            <person name="Pearson M."/>
            <person name="Roberts A."/>
            <person name="Saif S."/>
            <person name="Shea T."/>
            <person name="Shenoy N."/>
            <person name="Sisk P."/>
            <person name="Stolte C."/>
            <person name="Sykes S."/>
            <person name="Walk T."/>
            <person name="White J."/>
            <person name="Yandava C."/>
            <person name="Haas B."/>
            <person name="Henn M.R."/>
            <person name="Nusbaum C."/>
            <person name="Birren B."/>
        </authorList>
    </citation>
    <scope>NUCLEOTIDE SEQUENCE [LARGE SCALE GENOMIC DNA]</scope>
    <source>
        <strain evidence="2">NA</strain>
    </source>
</reference>
<organism evidence="1 2">
    <name type="scientific">Wuchereria bancrofti</name>
    <dbReference type="NCBI Taxonomy" id="6293"/>
    <lineage>
        <taxon>Eukaryota</taxon>
        <taxon>Metazoa</taxon>
        <taxon>Ecdysozoa</taxon>
        <taxon>Nematoda</taxon>
        <taxon>Chromadorea</taxon>
        <taxon>Rhabditida</taxon>
        <taxon>Spirurina</taxon>
        <taxon>Spiruromorpha</taxon>
        <taxon>Filarioidea</taxon>
        <taxon>Onchocercidae</taxon>
        <taxon>Wuchereria</taxon>
    </lineage>
</organism>
<proteinExistence type="predicted"/>